<proteinExistence type="predicted"/>
<protein>
    <recommendedName>
        <fullName evidence="10">Histidine kinase</fullName>
    </recommendedName>
</protein>
<accession>A0A2T1M3M6</accession>
<dbReference type="InterPro" id="IPR019494">
    <property type="entry name" value="FIST_C"/>
</dbReference>
<dbReference type="PANTHER" id="PTHR14939:SF5">
    <property type="entry name" value="F-BOX ONLY PROTEIN 22"/>
    <property type="match status" value="1"/>
</dbReference>
<reference evidence="8 9" key="2">
    <citation type="submission" date="2018-03" db="EMBL/GenBank/DDBJ databases">
        <authorList>
            <person name="Keele B.F."/>
        </authorList>
    </citation>
    <scope>NUCLEOTIDE SEQUENCE [LARGE SCALE GENOMIC DNA]</scope>
    <source>
        <strain evidence="8 9">CCALA 016</strain>
    </source>
</reference>
<dbReference type="RefSeq" id="WP_106454982.1">
    <property type="nucleotide sequence ID" value="NZ_PXOH01000001.1"/>
</dbReference>
<keyword evidence="9" id="KW-1185">Reference proteome</keyword>
<reference evidence="8 9" key="1">
    <citation type="submission" date="2018-03" db="EMBL/GenBank/DDBJ databases">
        <title>The ancient ancestry and fast evolution of plastids.</title>
        <authorList>
            <person name="Moore K.R."/>
            <person name="Magnabosco C."/>
            <person name="Momper L."/>
            <person name="Gold D.A."/>
            <person name="Bosak T."/>
            <person name="Fournier G.P."/>
        </authorList>
    </citation>
    <scope>NUCLEOTIDE SEQUENCE [LARGE SCALE GENOMIC DNA]</scope>
    <source>
        <strain evidence="8 9">CCALA 016</strain>
    </source>
</reference>
<evidence type="ECO:0000256" key="1">
    <source>
        <dbReference type="ARBA" id="ARBA00004651"/>
    </source>
</evidence>
<keyword evidence="4" id="KW-1133">Transmembrane helix</keyword>
<dbReference type="SMART" id="SM00897">
    <property type="entry name" value="FIST"/>
    <property type="match status" value="1"/>
</dbReference>
<sequence>MIKSMQWFNALSTRPSLEAAVTEVVDKINKSLLGSPDLGIVFISSSYASDYPRLVPLILEKISLPLLIGCGGGGIVGISSTEQVMEIENDLALSLTVAQLPEVAIQPFSFSSQQLPDLDSSPQRWTELINVPVEQNPQFILLCDPFTSRINDLLEGLDYAYPKSVKIGGLASGGLSDRQATLFYYDQNNPQIPKVQREGTVGIALSGNIIVETIVAQGCRPIGEPYQVTEAERNIIITLSDPQKGGVFRPPLDILRELIDTLSESEQQLVQTSLFIGIARDEFKQDLKSGDFLIRNLLGVDPKQGAIAVGDRIRPGQRIQFHLRDAATSALDLELLLESSCAEQTPRSEPVGALMFTCLGRGQALYQQNNFDSELFRRYIPDIPLSGFFCNGEIGPVGGRTFIHGYTSAFALFRQK</sequence>
<dbReference type="OrthoDB" id="9770435at2"/>
<evidence type="ECO:0000313" key="8">
    <source>
        <dbReference type="EMBL" id="PSF39360.1"/>
    </source>
</evidence>
<dbReference type="AlphaFoldDB" id="A0A2T1M3M6"/>
<dbReference type="SMART" id="SM01204">
    <property type="entry name" value="FIST_C"/>
    <property type="match status" value="1"/>
</dbReference>
<keyword evidence="5" id="KW-0472">Membrane</keyword>
<keyword evidence="3" id="KW-0812">Transmembrane</keyword>
<evidence type="ECO:0000313" key="9">
    <source>
        <dbReference type="Proteomes" id="UP000239001"/>
    </source>
</evidence>
<organism evidence="8 9">
    <name type="scientific">Aphanothece hegewaldii CCALA 016</name>
    <dbReference type="NCBI Taxonomy" id="2107694"/>
    <lineage>
        <taxon>Bacteria</taxon>
        <taxon>Bacillati</taxon>
        <taxon>Cyanobacteriota</taxon>
        <taxon>Cyanophyceae</taxon>
        <taxon>Oscillatoriophycideae</taxon>
        <taxon>Chroococcales</taxon>
        <taxon>Aphanothecaceae</taxon>
        <taxon>Aphanothece</taxon>
    </lineage>
</organism>
<evidence type="ECO:0000256" key="3">
    <source>
        <dbReference type="ARBA" id="ARBA00022692"/>
    </source>
</evidence>
<comment type="subcellular location">
    <subcellularLocation>
        <location evidence="1">Cell membrane</location>
        <topology evidence="1">Multi-pass membrane protein</topology>
    </subcellularLocation>
</comment>
<dbReference type="Pfam" id="PF08495">
    <property type="entry name" value="FIST"/>
    <property type="match status" value="1"/>
</dbReference>
<keyword evidence="2" id="KW-1003">Cell membrane</keyword>
<evidence type="ECO:0008006" key="10">
    <source>
        <dbReference type="Google" id="ProtNLM"/>
    </source>
</evidence>
<name>A0A2T1M3M6_9CHRO</name>
<evidence type="ECO:0000259" key="7">
    <source>
        <dbReference type="SMART" id="SM01204"/>
    </source>
</evidence>
<evidence type="ECO:0000256" key="2">
    <source>
        <dbReference type="ARBA" id="ARBA00022475"/>
    </source>
</evidence>
<comment type="caution">
    <text evidence="8">The sequence shown here is derived from an EMBL/GenBank/DDBJ whole genome shotgun (WGS) entry which is preliminary data.</text>
</comment>
<evidence type="ECO:0000256" key="5">
    <source>
        <dbReference type="ARBA" id="ARBA00023136"/>
    </source>
</evidence>
<evidence type="ECO:0000259" key="6">
    <source>
        <dbReference type="SMART" id="SM00897"/>
    </source>
</evidence>
<dbReference type="Pfam" id="PF10442">
    <property type="entry name" value="FIST_C"/>
    <property type="match status" value="1"/>
</dbReference>
<dbReference type="GO" id="GO:0005886">
    <property type="term" value="C:plasma membrane"/>
    <property type="evidence" value="ECO:0007669"/>
    <property type="project" value="UniProtKB-SubCell"/>
</dbReference>
<dbReference type="InterPro" id="IPR016741">
    <property type="entry name" value="UCP018953"/>
</dbReference>
<feature type="domain" description="FIST" evidence="6">
    <location>
        <begin position="35"/>
        <end position="243"/>
    </location>
</feature>
<dbReference type="PANTHER" id="PTHR14939">
    <property type="entry name" value="F-BOX ONLY PROTEIN 22"/>
    <property type="match status" value="1"/>
</dbReference>
<gene>
    <name evidence="8" type="ORF">C7H19_00805</name>
</gene>
<dbReference type="Proteomes" id="UP000239001">
    <property type="component" value="Unassembled WGS sequence"/>
</dbReference>
<dbReference type="InterPro" id="IPR013702">
    <property type="entry name" value="FIST_domain_N"/>
</dbReference>
<dbReference type="EMBL" id="PXOH01000001">
    <property type="protein sequence ID" value="PSF39360.1"/>
    <property type="molecule type" value="Genomic_DNA"/>
</dbReference>
<evidence type="ECO:0000256" key="4">
    <source>
        <dbReference type="ARBA" id="ARBA00022989"/>
    </source>
</evidence>
<feature type="domain" description="FIST C-domain" evidence="7">
    <location>
        <begin position="251"/>
        <end position="397"/>
    </location>
</feature>
<dbReference type="PIRSF" id="PIRSF018953">
    <property type="entry name" value="UCP018953"/>
    <property type="match status" value="1"/>
</dbReference>